<gene>
    <name evidence="3" type="ORF">GCK32_012545</name>
</gene>
<dbReference type="Proteomes" id="UP001331761">
    <property type="component" value="Unassembled WGS sequence"/>
</dbReference>
<comment type="caution">
    <text evidence="3">The sequence shown here is derived from an EMBL/GenBank/DDBJ whole genome shotgun (WGS) entry which is preliminary data.</text>
</comment>
<reference evidence="3 4" key="1">
    <citation type="submission" date="2019-10" db="EMBL/GenBank/DDBJ databases">
        <title>Assembly and Annotation for the nematode Trichostrongylus colubriformis.</title>
        <authorList>
            <person name="Martin J."/>
        </authorList>
    </citation>
    <scope>NUCLEOTIDE SEQUENCE [LARGE SCALE GENOMIC DNA]</scope>
    <source>
        <strain evidence="3">G859</strain>
        <tissue evidence="3">Whole worm</tissue>
    </source>
</reference>
<keyword evidence="1" id="KW-0175">Coiled coil</keyword>
<proteinExistence type="predicted"/>
<evidence type="ECO:0000256" key="2">
    <source>
        <dbReference type="SAM" id="MobiDB-lite"/>
    </source>
</evidence>
<feature type="coiled-coil region" evidence="1">
    <location>
        <begin position="306"/>
        <end position="354"/>
    </location>
</feature>
<evidence type="ECO:0000256" key="1">
    <source>
        <dbReference type="SAM" id="Coils"/>
    </source>
</evidence>
<name>A0AAN8FLT9_TRICO</name>
<evidence type="ECO:0000313" key="4">
    <source>
        <dbReference type="Proteomes" id="UP001331761"/>
    </source>
</evidence>
<feature type="compositionally biased region" description="Polar residues" evidence="2">
    <location>
        <begin position="372"/>
        <end position="385"/>
    </location>
</feature>
<accession>A0AAN8FLT9</accession>
<keyword evidence="4" id="KW-1185">Reference proteome</keyword>
<organism evidence="3 4">
    <name type="scientific">Trichostrongylus colubriformis</name>
    <name type="common">Black scour worm</name>
    <dbReference type="NCBI Taxonomy" id="6319"/>
    <lineage>
        <taxon>Eukaryota</taxon>
        <taxon>Metazoa</taxon>
        <taxon>Ecdysozoa</taxon>
        <taxon>Nematoda</taxon>
        <taxon>Chromadorea</taxon>
        <taxon>Rhabditida</taxon>
        <taxon>Rhabditina</taxon>
        <taxon>Rhabditomorpha</taxon>
        <taxon>Strongyloidea</taxon>
        <taxon>Trichostrongylidae</taxon>
        <taxon>Trichostrongylus</taxon>
    </lineage>
</organism>
<protein>
    <submittedName>
        <fullName evidence="3">Uncharacterized protein</fullName>
    </submittedName>
</protein>
<evidence type="ECO:0000313" key="3">
    <source>
        <dbReference type="EMBL" id="KAK5981551.1"/>
    </source>
</evidence>
<feature type="compositionally biased region" description="Polar residues" evidence="2">
    <location>
        <begin position="235"/>
        <end position="244"/>
    </location>
</feature>
<dbReference type="EMBL" id="WIXE01006167">
    <property type="protein sequence ID" value="KAK5981551.1"/>
    <property type="molecule type" value="Genomic_DNA"/>
</dbReference>
<feature type="region of interest" description="Disordered" evidence="2">
    <location>
        <begin position="372"/>
        <end position="392"/>
    </location>
</feature>
<dbReference type="AlphaFoldDB" id="A0AAN8FLT9"/>
<sequence length="539" mass="59605">MVNTVHMSLALSALKLGEGRSIKKNLCGIEWEIEITLYRSTLEIVLWCNPDFLNSTWFCETYIAVVLSSTEGCHHPNQINEDPIREAVITFHSRNRSHLFVISRSALTEAEQAIAIVFEIRSIVSYSNRQSRYAAGFIEHPVSCTDLCTFVQSTPCQPGTVNLSEPISTRNYDSVTGREAIIPYGIECNDELAESQSSSAPREETPASLCFEDCHVGPAIPSGAEGSDMRREEIPSSNSDQNCNLEAVPPSEEQKTDPLPEPLTIAAVEDGVVEAEALFVLEERITQLEKTSTAAVEKSNVERAVLRDLKTRIAQLEYDSAAAVENSHVGAAVLRELEARIAQIENGKNAKTKSSKIGRLWRAGPGRLISAQRSSTLSAKGTTPHSEGKPSAKHNFTKALAFKAFHPNNLDTSETIAVGHDNKKFSLHEIFHDISLQPYLSLESVTYSFAKHFYTKLSQGKIARSSISHFPCEHDALQPLVEQIASAIICGYSFEDQLRNDIFKIKELRSVLEKQLHTNFQNILSTVACEQDVLKVTST</sequence>
<feature type="region of interest" description="Disordered" evidence="2">
    <location>
        <begin position="221"/>
        <end position="258"/>
    </location>
</feature>